<name>A0A3B0U2P9_9ZZZZ</name>
<proteinExistence type="predicted"/>
<dbReference type="AlphaFoldDB" id="A0A3B0U2P9"/>
<reference evidence="1" key="1">
    <citation type="submission" date="2018-06" db="EMBL/GenBank/DDBJ databases">
        <authorList>
            <person name="Zhirakovskaya E."/>
        </authorList>
    </citation>
    <scope>NUCLEOTIDE SEQUENCE</scope>
</reference>
<evidence type="ECO:0000313" key="1">
    <source>
        <dbReference type="EMBL" id="VAW25155.1"/>
    </source>
</evidence>
<dbReference type="EMBL" id="UOEQ01000582">
    <property type="protein sequence ID" value="VAW25155.1"/>
    <property type="molecule type" value="Genomic_DNA"/>
</dbReference>
<organism evidence="1">
    <name type="scientific">hydrothermal vent metagenome</name>
    <dbReference type="NCBI Taxonomy" id="652676"/>
    <lineage>
        <taxon>unclassified sequences</taxon>
        <taxon>metagenomes</taxon>
        <taxon>ecological metagenomes</taxon>
    </lineage>
</organism>
<accession>A0A3B0U2P9</accession>
<gene>
    <name evidence="1" type="ORF">MNBD_ALPHA11-318</name>
</gene>
<protein>
    <submittedName>
        <fullName evidence="1">Uncharacterized protein</fullName>
    </submittedName>
</protein>
<sequence length="41" mass="4773">MPARQLPNQFIIKISCEKFQKIVLLFHQRNSSFSIKLPSSP</sequence>